<gene>
    <name evidence="2" type="ORF">kam1_558</name>
</gene>
<dbReference type="PANTHER" id="PTHR46623:SF6">
    <property type="entry name" value="ALPHA_BETA-HYDROLASES SUPERFAMILY PROTEIN"/>
    <property type="match status" value="1"/>
</dbReference>
<dbReference type="GO" id="GO:0008806">
    <property type="term" value="F:carboxymethylenebutenolidase activity"/>
    <property type="evidence" value="ECO:0007669"/>
    <property type="project" value="UniProtKB-EC"/>
</dbReference>
<dbReference type="InterPro" id="IPR051049">
    <property type="entry name" value="Dienelactone_hydrolase-like"/>
</dbReference>
<dbReference type="KEGG" id="mkc:kam1_558"/>
<dbReference type="Proteomes" id="UP000315925">
    <property type="component" value="Chromosome"/>
</dbReference>
<dbReference type="SUPFAM" id="SSF53474">
    <property type="entry name" value="alpha/beta-Hydrolases"/>
    <property type="match status" value="1"/>
</dbReference>
<feature type="domain" description="Dienelactone hydrolase" evidence="1">
    <location>
        <begin position="94"/>
        <end position="298"/>
    </location>
</feature>
<dbReference type="Pfam" id="PF01738">
    <property type="entry name" value="DLH"/>
    <property type="match status" value="1"/>
</dbReference>
<dbReference type="PANTHER" id="PTHR46623">
    <property type="entry name" value="CARBOXYMETHYLENEBUTENOLIDASE-RELATED"/>
    <property type="match status" value="1"/>
</dbReference>
<accession>A0A516TKP5</accession>
<evidence type="ECO:0000259" key="1">
    <source>
        <dbReference type="Pfam" id="PF01738"/>
    </source>
</evidence>
<dbReference type="Gene3D" id="3.40.50.1820">
    <property type="entry name" value="alpha/beta hydrolase"/>
    <property type="match status" value="1"/>
</dbReference>
<dbReference type="AlphaFoldDB" id="A0A516TKP5"/>
<reference evidence="3" key="1">
    <citation type="submission" date="2019-03" db="EMBL/GenBank/DDBJ databases">
        <title>Complete genome of Methylacidiphilum kamchatkense Kam1.</title>
        <authorList>
            <person name="Kruse T."/>
            <person name="Murarilal Ratnadevi C."/>
            <person name="Erikstad H.-A."/>
            <person name="Birkeland N.-K."/>
        </authorList>
    </citation>
    <scope>NUCLEOTIDE SEQUENCE [LARGE SCALE GENOMIC DNA]</scope>
    <source>
        <strain evidence="3">kam1</strain>
    </source>
</reference>
<protein>
    <submittedName>
        <fullName evidence="2">Carboxymethylenebutenolidase</fullName>
        <ecNumber evidence="2">3.1.1.45</ecNumber>
    </submittedName>
</protein>
<evidence type="ECO:0000313" key="2">
    <source>
        <dbReference type="EMBL" id="QDQ41807.1"/>
    </source>
</evidence>
<dbReference type="InterPro" id="IPR002925">
    <property type="entry name" value="Dienelactn_hydro"/>
</dbReference>
<keyword evidence="2" id="KW-0378">Hydrolase</keyword>
<dbReference type="InterPro" id="IPR029058">
    <property type="entry name" value="AB_hydrolase_fold"/>
</dbReference>
<dbReference type="EMBL" id="CP037899">
    <property type="protein sequence ID" value="QDQ41807.1"/>
    <property type="molecule type" value="Genomic_DNA"/>
</dbReference>
<sequence length="318" mass="35397">MLHFSFAALSYMDRLNVLKTNKMIHALFCFLFFSLLAMQQGVSQEALNHEDKTQSANNYIRNSGGVEASVSQPAEPVLRGAMVKLTDFGSDDVGYLSIPDQEPKGGVVLVPGIWGLSQGIKFLADHFSKDGYVALAVDLFNGIVPKDSSSAADLRRFVREESALNVIAAAVRFLHESPRFHTTKVGVVGWDIGGEYTLEAAINVKGINAVVIYYGEVNLEKRKLSKLRVPVCYFYAEKDQTISKEKIIHFVNALEEEKKPLTFYSFEAQHGFADPASTNYDPTTAEAAWNISINFLEKEFNAIKKETGFLDRIIHSKE</sequence>
<proteinExistence type="predicted"/>
<name>A0A516TKP5_9BACT</name>
<organism evidence="2 3">
    <name type="scientific">Methylacidiphilum kamchatkense Kam1</name>
    <dbReference type="NCBI Taxonomy" id="1202785"/>
    <lineage>
        <taxon>Bacteria</taxon>
        <taxon>Pseudomonadati</taxon>
        <taxon>Verrucomicrobiota</taxon>
        <taxon>Methylacidiphilae</taxon>
        <taxon>Methylacidiphilales</taxon>
        <taxon>Methylacidiphilaceae</taxon>
        <taxon>Methylacidiphilum (ex Ratnadevi et al. 2023)</taxon>
    </lineage>
</organism>
<evidence type="ECO:0000313" key="3">
    <source>
        <dbReference type="Proteomes" id="UP000315925"/>
    </source>
</evidence>
<dbReference type="EC" id="3.1.1.45" evidence="2"/>